<feature type="domain" description="Integrase catalytic" evidence="14">
    <location>
        <begin position="690"/>
        <end position="849"/>
    </location>
</feature>
<dbReference type="InterPro" id="IPR001969">
    <property type="entry name" value="Aspartic_peptidase_AS"/>
</dbReference>
<dbReference type="EMBL" id="JACTAM010000458">
    <property type="protein sequence ID" value="KAI2647279.1"/>
    <property type="molecule type" value="Genomic_DNA"/>
</dbReference>
<keyword evidence="4" id="KW-0548">Nucleotidyltransferase</keyword>
<keyword evidence="6" id="KW-0255">Endonuclease</keyword>
<protein>
    <recommendedName>
        <fullName evidence="9">Gypsy retrotransposon integrase-like protein 1</fullName>
        <ecNumber evidence="2">3.1.26.4</ecNumber>
    </recommendedName>
</protein>
<dbReference type="InterPro" id="IPR000477">
    <property type="entry name" value="RT_dom"/>
</dbReference>
<feature type="domain" description="Reverse transcriptase" evidence="13">
    <location>
        <begin position="329"/>
        <end position="585"/>
    </location>
</feature>
<dbReference type="InterPro" id="IPR012337">
    <property type="entry name" value="RNaseH-like_sf"/>
</dbReference>
<dbReference type="InterPro" id="IPR001878">
    <property type="entry name" value="Znf_CCHC"/>
</dbReference>
<dbReference type="Gene3D" id="3.30.70.270">
    <property type="match status" value="1"/>
</dbReference>
<dbReference type="PROSITE" id="PS00141">
    <property type="entry name" value="ASP_PROTEASE"/>
    <property type="match status" value="1"/>
</dbReference>
<dbReference type="SUPFAM" id="SSF57756">
    <property type="entry name" value="Retrovirus zinc finger-like domains"/>
    <property type="match status" value="1"/>
</dbReference>
<evidence type="ECO:0000259" key="13">
    <source>
        <dbReference type="PROSITE" id="PS50878"/>
    </source>
</evidence>
<sequence length="854" mass="97019">MNPAEVSNLQVAFVYQSKMLKSYQEQLAKLQSVNEHLTQYIRSLPPPMPHTVSFALPDKFDGTAEVCKGAINWASAVWDSDPRFKYSIDYFIEQLREVFEYPAGGKDISTQIINIKQGHHTAAEFAVEFRTLAAQSGWNDVSLKDMFYHSLNPDLQTELACRREDSSFSEFVSFTDNLMRQAPKRKVDKGNLHSSQVSTATVPPPREEPMQLSNSRLSEEERERRRLHRLCYYCGESGHRSLGCPQKAQTSPRVNINHFSLLRTLTLPIILKNDTLSLELTAMVDSGAALNLITKDIMEKYQIPIQPCNPPLKIKAIDDALIGEGITHQTKTLTFKVGLLHQESITLIESPNTLKPVTIPTCYHDLSEVFSKTKATLLPPHRPWDCAIDLLPNAMPPKSKIYPLSRNKSQAMDEYFTEALNSGFIRPSTSPAAAGFFFVTIKFRYPLPLVPSALEQLREATIYTKLDLRSAYNLIRIKEGDEWKTAFLTTRGHFEYQVMPYGLANSPAVFQSFINEIFKDLLNKYVKAYIDDILVYSKSEAEYIDHVRTVLSRPGSKNSKADAISRRHDLPIGTQTPEPILPPTVILAPISWDIMEEIQREQQHEPPPTNCPPGKHYIPETLRQRVMQWVHSSLSSGHPGISRTLQLMQNTFWWPSMTREVTTYFKSCQVCAQSKTPKELPSSLLQPLPIPQRPWSHLSINFVTDLPPSNDFTTILVIIDHFSKSCHLIPLKGLPTAMETALALFHNVFRVYGLPEDIVSNRGTQFTSHVWKAFCKQLDINVSLTSGYHPQANGQVECLNQEIGRYLRTYCSREQHRWSEFLSWAEYAQNSLTHSSTGLTPFQCVLGFQPPMFL</sequence>
<evidence type="ECO:0000256" key="1">
    <source>
        <dbReference type="ARBA" id="ARBA00010879"/>
    </source>
</evidence>
<evidence type="ECO:0000256" key="5">
    <source>
        <dbReference type="ARBA" id="ARBA00022722"/>
    </source>
</evidence>
<dbReference type="PANTHER" id="PTHR37984:SF15">
    <property type="entry name" value="INTEGRASE CATALYTIC DOMAIN-CONTAINING PROTEIN"/>
    <property type="match status" value="1"/>
</dbReference>
<keyword evidence="10" id="KW-0479">Metal-binding</keyword>
<dbReference type="PROSITE" id="PS50158">
    <property type="entry name" value="ZF_CCHC"/>
    <property type="match status" value="1"/>
</dbReference>
<dbReference type="InterPro" id="IPR036397">
    <property type="entry name" value="RNaseH_sf"/>
</dbReference>
<keyword evidence="8" id="KW-0695">RNA-directed DNA polymerase</keyword>
<keyword evidence="16" id="KW-1185">Reference proteome</keyword>
<evidence type="ECO:0000256" key="3">
    <source>
        <dbReference type="ARBA" id="ARBA00022679"/>
    </source>
</evidence>
<organism evidence="15 16">
    <name type="scientific">Labeo rohita</name>
    <name type="common">Indian major carp</name>
    <name type="synonym">Cyprinus rohita</name>
    <dbReference type="NCBI Taxonomy" id="84645"/>
    <lineage>
        <taxon>Eukaryota</taxon>
        <taxon>Metazoa</taxon>
        <taxon>Chordata</taxon>
        <taxon>Craniata</taxon>
        <taxon>Vertebrata</taxon>
        <taxon>Euteleostomi</taxon>
        <taxon>Actinopterygii</taxon>
        <taxon>Neopterygii</taxon>
        <taxon>Teleostei</taxon>
        <taxon>Ostariophysi</taxon>
        <taxon>Cypriniformes</taxon>
        <taxon>Cyprinidae</taxon>
        <taxon>Labeoninae</taxon>
        <taxon>Labeonini</taxon>
        <taxon>Labeo</taxon>
    </lineage>
</organism>
<evidence type="ECO:0000256" key="2">
    <source>
        <dbReference type="ARBA" id="ARBA00012180"/>
    </source>
</evidence>
<feature type="region of interest" description="Disordered" evidence="11">
    <location>
        <begin position="184"/>
        <end position="219"/>
    </location>
</feature>
<dbReference type="EC" id="3.1.26.4" evidence="2"/>
<dbReference type="CDD" id="cd00303">
    <property type="entry name" value="retropepsin_like"/>
    <property type="match status" value="1"/>
</dbReference>
<keyword evidence="5" id="KW-0540">Nuclease</keyword>
<name>A0ABQ8LAG6_LABRO</name>
<keyword evidence="3" id="KW-0808">Transferase</keyword>
<dbReference type="PROSITE" id="PS50878">
    <property type="entry name" value="RT_POL"/>
    <property type="match status" value="1"/>
</dbReference>
<comment type="similarity">
    <text evidence="1">Belongs to the beta type-B retroviral polymerase family. HERV class-II K(HML-2) pol subfamily.</text>
</comment>
<dbReference type="CDD" id="cd01647">
    <property type="entry name" value="RT_LTR"/>
    <property type="match status" value="1"/>
</dbReference>
<dbReference type="InterPro" id="IPR001584">
    <property type="entry name" value="Integrase_cat-core"/>
</dbReference>
<accession>A0ABQ8LAG6</accession>
<dbReference type="Pfam" id="PF00665">
    <property type="entry name" value="rve"/>
    <property type="match status" value="1"/>
</dbReference>
<evidence type="ECO:0000256" key="6">
    <source>
        <dbReference type="ARBA" id="ARBA00022759"/>
    </source>
</evidence>
<feature type="compositionally biased region" description="Polar residues" evidence="11">
    <location>
        <begin position="192"/>
        <end position="201"/>
    </location>
</feature>
<evidence type="ECO:0000313" key="15">
    <source>
        <dbReference type="EMBL" id="KAI2647279.1"/>
    </source>
</evidence>
<dbReference type="InterPro" id="IPR043128">
    <property type="entry name" value="Rev_trsase/Diguanyl_cyclase"/>
</dbReference>
<evidence type="ECO:0000256" key="7">
    <source>
        <dbReference type="ARBA" id="ARBA00022801"/>
    </source>
</evidence>
<dbReference type="Gene3D" id="3.10.10.10">
    <property type="entry name" value="HIV Type 1 Reverse Transcriptase, subunit A, domain 1"/>
    <property type="match status" value="2"/>
</dbReference>
<evidence type="ECO:0000256" key="11">
    <source>
        <dbReference type="SAM" id="MobiDB-lite"/>
    </source>
</evidence>
<comment type="caution">
    <text evidence="15">The sequence shown here is derived from an EMBL/GenBank/DDBJ whole genome shotgun (WGS) entry which is preliminary data.</text>
</comment>
<keyword evidence="7" id="KW-0378">Hydrolase</keyword>
<dbReference type="Proteomes" id="UP000830375">
    <property type="component" value="Unassembled WGS sequence"/>
</dbReference>
<dbReference type="Gene3D" id="1.10.340.70">
    <property type="match status" value="1"/>
</dbReference>
<dbReference type="SUPFAM" id="SSF53098">
    <property type="entry name" value="Ribonuclease H-like"/>
    <property type="match status" value="1"/>
</dbReference>
<evidence type="ECO:0000256" key="10">
    <source>
        <dbReference type="PROSITE-ProRule" id="PRU00047"/>
    </source>
</evidence>
<reference evidence="15 16" key="1">
    <citation type="submission" date="2022-01" db="EMBL/GenBank/DDBJ databases">
        <title>A high-quality chromosome-level genome assembly of rohu carp, Labeo rohita.</title>
        <authorList>
            <person name="Arick M.A. II"/>
            <person name="Hsu C.-Y."/>
            <person name="Magbanua Z."/>
            <person name="Pechanova O."/>
            <person name="Grover C."/>
            <person name="Miller E."/>
            <person name="Thrash A."/>
            <person name="Ezzel L."/>
            <person name="Alam S."/>
            <person name="Benzie J."/>
            <person name="Hamilton M."/>
            <person name="Karsi A."/>
            <person name="Lawrence M.L."/>
            <person name="Peterson D.G."/>
        </authorList>
    </citation>
    <scope>NUCLEOTIDE SEQUENCE [LARGE SCALE GENOMIC DNA]</scope>
    <source>
        <strain evidence="16">BAU-BD-2019</strain>
        <tissue evidence="15">Blood</tissue>
    </source>
</reference>
<dbReference type="SUPFAM" id="SSF56672">
    <property type="entry name" value="DNA/RNA polymerases"/>
    <property type="match status" value="1"/>
</dbReference>
<dbReference type="Pfam" id="PF17921">
    <property type="entry name" value="Integrase_H2C2"/>
    <property type="match status" value="1"/>
</dbReference>
<keyword evidence="10" id="KW-0862">Zinc</keyword>
<dbReference type="PANTHER" id="PTHR37984">
    <property type="entry name" value="PROTEIN CBG26694"/>
    <property type="match status" value="1"/>
</dbReference>
<evidence type="ECO:0000313" key="16">
    <source>
        <dbReference type="Proteomes" id="UP000830375"/>
    </source>
</evidence>
<keyword evidence="10" id="KW-0863">Zinc-finger</keyword>
<dbReference type="InterPro" id="IPR043502">
    <property type="entry name" value="DNA/RNA_pol_sf"/>
</dbReference>
<dbReference type="Pfam" id="PF00078">
    <property type="entry name" value="RVT_1"/>
    <property type="match status" value="1"/>
</dbReference>
<evidence type="ECO:0000259" key="12">
    <source>
        <dbReference type="PROSITE" id="PS50158"/>
    </source>
</evidence>
<dbReference type="InterPro" id="IPR041588">
    <property type="entry name" value="Integrase_H2C2"/>
</dbReference>
<evidence type="ECO:0000256" key="4">
    <source>
        <dbReference type="ARBA" id="ARBA00022695"/>
    </source>
</evidence>
<dbReference type="InterPro" id="IPR036875">
    <property type="entry name" value="Znf_CCHC_sf"/>
</dbReference>
<dbReference type="Gene3D" id="3.30.420.10">
    <property type="entry name" value="Ribonuclease H-like superfamily/Ribonuclease H"/>
    <property type="match status" value="1"/>
</dbReference>
<dbReference type="InterPro" id="IPR050951">
    <property type="entry name" value="Retrovirus_Pol_polyprotein"/>
</dbReference>
<dbReference type="SMART" id="SM00343">
    <property type="entry name" value="ZnF_C2HC"/>
    <property type="match status" value="1"/>
</dbReference>
<gene>
    <name evidence="15" type="ORF">H4Q32_030616</name>
</gene>
<feature type="domain" description="CCHC-type" evidence="12">
    <location>
        <begin position="231"/>
        <end position="246"/>
    </location>
</feature>
<evidence type="ECO:0000259" key="14">
    <source>
        <dbReference type="PROSITE" id="PS50994"/>
    </source>
</evidence>
<evidence type="ECO:0000256" key="9">
    <source>
        <dbReference type="ARBA" id="ARBA00039658"/>
    </source>
</evidence>
<evidence type="ECO:0000256" key="8">
    <source>
        <dbReference type="ARBA" id="ARBA00022918"/>
    </source>
</evidence>
<proteinExistence type="inferred from homology"/>
<dbReference type="PROSITE" id="PS50994">
    <property type="entry name" value="INTEGRASE"/>
    <property type="match status" value="1"/>
</dbReference>